<dbReference type="PANTHER" id="PTHR30160">
    <property type="entry name" value="TETRAACYLDISACCHARIDE 4'-KINASE-RELATED"/>
    <property type="match status" value="1"/>
</dbReference>
<dbReference type="EC" id="2.4.99.24" evidence="4"/>
<comment type="caution">
    <text evidence="6">The sequence shown here is derived from an EMBL/GenBank/DDBJ whole genome shotgun (WGS) entry which is preliminary data.</text>
</comment>
<dbReference type="SUPFAM" id="SSF53756">
    <property type="entry name" value="UDP-Glycosyltransferase/glycogen phosphorylase"/>
    <property type="match status" value="1"/>
</dbReference>
<reference evidence="6" key="1">
    <citation type="submission" date="2022-08" db="EMBL/GenBank/DDBJ databases">
        <title>Reclassification of Massilia species as members of the genera Telluria, Duganella, Pseudoduganella, Mokoshia gen. nov. and Zemynaea gen. nov. using orthogonal and non-orthogonal genome-based approaches.</title>
        <authorList>
            <person name="Bowman J.P."/>
        </authorList>
    </citation>
    <scope>NUCLEOTIDE SEQUENCE</scope>
    <source>
        <strain evidence="6">LMG 11547</strain>
    </source>
</reference>
<dbReference type="Proteomes" id="UP001165263">
    <property type="component" value="Unassembled WGS sequence"/>
</dbReference>
<sequence length="354" mass="39196">MTTERDERDRTLVISPNWIGDAVMAQPLLRLLKQAHPERAIDVLAPPQVVPVWRRIQEADDILVTPFRHRALQLGERWRYARILKERGYSDAYVLPNTLKYALIPWLARIPRRIGYKGEMRYGMVNVMHHDEKPRRSMVPFYAALAREPEVPLPGKLVRPYLVVGGEETEQVGKRLGVDLSRPLVAFAPGAEFGIAKRWPPAYYGQLAAKVVDAVPGVQVVLLGSPNDRETCDQVLRHVGVAGGAVRSLAGLTSLDDAIALLARASAVVSNDSGLLHIASALNRPVVALYGSTDPDYAPPLSEVARTVSLRLECSPCRKRECPLGHHDCMNKMSVERVWSELVPILVPASAVRA</sequence>
<dbReference type="Pfam" id="PF01075">
    <property type="entry name" value="Glyco_transf_9"/>
    <property type="match status" value="1"/>
</dbReference>
<gene>
    <name evidence="6" type="primary">waaF</name>
    <name evidence="6" type="ORF">NX786_15215</name>
</gene>
<dbReference type="CDD" id="cd03789">
    <property type="entry name" value="GT9_LPS_heptosyltransferase"/>
    <property type="match status" value="1"/>
</dbReference>
<evidence type="ECO:0000256" key="4">
    <source>
        <dbReference type="ARBA" id="ARBA00044042"/>
    </source>
</evidence>
<dbReference type="InterPro" id="IPR002201">
    <property type="entry name" value="Glyco_trans_9"/>
</dbReference>
<accession>A0ABT2BZX4</accession>
<protein>
    <recommendedName>
        <fullName evidence="4">lipopolysaccharide heptosyltransferase II</fullName>
        <ecNumber evidence="4">2.4.99.24</ecNumber>
    </recommendedName>
</protein>
<keyword evidence="1" id="KW-0328">Glycosyltransferase</keyword>
<dbReference type="RefSeq" id="WP_259449788.1">
    <property type="nucleotide sequence ID" value="NZ_CP119520.1"/>
</dbReference>
<dbReference type="PANTHER" id="PTHR30160:SF7">
    <property type="entry name" value="ADP-HEPTOSE--LPS HEPTOSYLTRANSFERASE 2"/>
    <property type="match status" value="1"/>
</dbReference>
<name>A0ABT2BZX4_9BURK</name>
<organism evidence="6 7">
    <name type="scientific">Telluria mixta</name>
    <dbReference type="NCBI Taxonomy" id="34071"/>
    <lineage>
        <taxon>Bacteria</taxon>
        <taxon>Pseudomonadati</taxon>
        <taxon>Pseudomonadota</taxon>
        <taxon>Betaproteobacteria</taxon>
        <taxon>Burkholderiales</taxon>
        <taxon>Oxalobacteraceae</taxon>
        <taxon>Telluria group</taxon>
        <taxon>Telluria</taxon>
    </lineage>
</organism>
<dbReference type="EMBL" id="JANUHC010000005">
    <property type="protein sequence ID" value="MCS0630686.1"/>
    <property type="molecule type" value="Genomic_DNA"/>
</dbReference>
<dbReference type="InterPro" id="IPR051199">
    <property type="entry name" value="LPS_LOS_Heptosyltrfase"/>
</dbReference>
<evidence type="ECO:0000256" key="5">
    <source>
        <dbReference type="ARBA" id="ARBA00047503"/>
    </source>
</evidence>
<proteinExistence type="inferred from homology"/>
<comment type="similarity">
    <text evidence="3">Belongs to the glycosyltransferase 9 family.</text>
</comment>
<evidence type="ECO:0000313" key="7">
    <source>
        <dbReference type="Proteomes" id="UP001165263"/>
    </source>
</evidence>
<comment type="catalytic activity">
    <reaction evidence="5">
        <text>an L-alpha-D-Hep-(1-&gt;5)-[alpha-Kdo-(2-&gt;4)]-alpha-Kdo-(2-&gt;6)-lipid A + ADP-L-glycero-beta-D-manno-heptose = an L-alpha-D-Hep-(1-&gt;3)-L-alpha-D-Hep-(1-&gt;5)-[alpha-Kdo-(2-&gt;4)]-alpha-Kdo-(2-&gt;6)-lipid A + ADP + H(+)</text>
        <dbReference type="Rhea" id="RHEA:74071"/>
        <dbReference type="ChEBI" id="CHEBI:15378"/>
        <dbReference type="ChEBI" id="CHEBI:61506"/>
        <dbReference type="ChEBI" id="CHEBI:193068"/>
        <dbReference type="ChEBI" id="CHEBI:193069"/>
        <dbReference type="ChEBI" id="CHEBI:456216"/>
        <dbReference type="EC" id="2.4.99.24"/>
    </reaction>
</comment>
<evidence type="ECO:0000256" key="2">
    <source>
        <dbReference type="ARBA" id="ARBA00022679"/>
    </source>
</evidence>
<evidence type="ECO:0000313" key="6">
    <source>
        <dbReference type="EMBL" id="MCS0630686.1"/>
    </source>
</evidence>
<evidence type="ECO:0000256" key="1">
    <source>
        <dbReference type="ARBA" id="ARBA00022676"/>
    </source>
</evidence>
<evidence type="ECO:0000256" key="3">
    <source>
        <dbReference type="ARBA" id="ARBA00043995"/>
    </source>
</evidence>
<keyword evidence="2" id="KW-0808">Transferase</keyword>
<dbReference type="InterPro" id="IPR011910">
    <property type="entry name" value="RfaF"/>
</dbReference>
<keyword evidence="7" id="KW-1185">Reference proteome</keyword>
<dbReference type="NCBIfam" id="TIGR02195">
    <property type="entry name" value="heptsyl_trn_II"/>
    <property type="match status" value="1"/>
</dbReference>
<dbReference type="Gene3D" id="3.40.50.2000">
    <property type="entry name" value="Glycogen Phosphorylase B"/>
    <property type="match status" value="2"/>
</dbReference>